<comment type="caution">
    <text evidence="1">The sequence shown here is derived from an EMBL/GenBank/DDBJ whole genome shotgun (WGS) entry which is preliminary data.</text>
</comment>
<accession>A0ABV0UIZ1</accession>
<evidence type="ECO:0000313" key="2">
    <source>
        <dbReference type="Proteomes" id="UP001482620"/>
    </source>
</evidence>
<name>A0ABV0UIZ1_9TELE</name>
<protein>
    <submittedName>
        <fullName evidence="1">Uncharacterized protein</fullName>
    </submittedName>
</protein>
<organism evidence="1 2">
    <name type="scientific">Ilyodon furcidens</name>
    <name type="common">goldbreast splitfin</name>
    <dbReference type="NCBI Taxonomy" id="33524"/>
    <lineage>
        <taxon>Eukaryota</taxon>
        <taxon>Metazoa</taxon>
        <taxon>Chordata</taxon>
        <taxon>Craniata</taxon>
        <taxon>Vertebrata</taxon>
        <taxon>Euteleostomi</taxon>
        <taxon>Actinopterygii</taxon>
        <taxon>Neopterygii</taxon>
        <taxon>Teleostei</taxon>
        <taxon>Neoteleostei</taxon>
        <taxon>Acanthomorphata</taxon>
        <taxon>Ovalentaria</taxon>
        <taxon>Atherinomorphae</taxon>
        <taxon>Cyprinodontiformes</taxon>
        <taxon>Goodeidae</taxon>
        <taxon>Ilyodon</taxon>
    </lineage>
</organism>
<dbReference type="EMBL" id="JAHRIQ010071749">
    <property type="protein sequence ID" value="MEQ2244824.1"/>
    <property type="molecule type" value="Genomic_DNA"/>
</dbReference>
<proteinExistence type="predicted"/>
<reference evidence="1 2" key="1">
    <citation type="submission" date="2021-06" db="EMBL/GenBank/DDBJ databases">
        <authorList>
            <person name="Palmer J.M."/>
        </authorList>
    </citation>
    <scope>NUCLEOTIDE SEQUENCE [LARGE SCALE GENOMIC DNA]</scope>
    <source>
        <strain evidence="2">if_2019</strain>
        <tissue evidence="1">Muscle</tissue>
    </source>
</reference>
<sequence length="135" mass="15381">MSLSKVKPVLDLNGLHMRHLHAFENINAYASTDLLVFLFFFKSSGEEQEDTLLNQIQFCCPRNYAQQPQGREPTSHRGSMHALSVSHLCICEAQVNKQNVLYHTHTRGFLALRGRHCLYFICLTQLSQFLSPASS</sequence>
<evidence type="ECO:0000313" key="1">
    <source>
        <dbReference type="EMBL" id="MEQ2244824.1"/>
    </source>
</evidence>
<gene>
    <name evidence="1" type="ORF">ILYODFUR_021162</name>
</gene>
<dbReference type="Proteomes" id="UP001482620">
    <property type="component" value="Unassembled WGS sequence"/>
</dbReference>
<keyword evidence="2" id="KW-1185">Reference proteome</keyword>